<dbReference type="RefSeq" id="WP_066231757.1">
    <property type="nucleotide sequence ID" value="NZ_JARTFQ010000006.1"/>
</dbReference>
<dbReference type="GeneID" id="301141916"/>
<dbReference type="Proteomes" id="UP001342826">
    <property type="component" value="Unassembled WGS sequence"/>
</dbReference>
<evidence type="ECO:0000313" key="1">
    <source>
        <dbReference type="EMBL" id="MED4403758.1"/>
    </source>
</evidence>
<reference evidence="1 2" key="1">
    <citation type="submission" date="2023-03" db="EMBL/GenBank/DDBJ databases">
        <title>Bacillus Genome Sequencing.</title>
        <authorList>
            <person name="Dunlap C."/>
        </authorList>
    </citation>
    <scope>NUCLEOTIDE SEQUENCE [LARGE SCALE GENOMIC DNA]</scope>
    <source>
        <strain evidence="1 2">NRS-1717</strain>
    </source>
</reference>
<sequence length="63" mass="7625">MKIDETYLTDEEKLIVQKLKNEMYSALTVDHIRFYKKEIEQIVSQAKRRQQFIDKCIKKSIAF</sequence>
<dbReference type="EMBL" id="JARTFS010000018">
    <property type="protein sequence ID" value="MED4403758.1"/>
    <property type="molecule type" value="Genomic_DNA"/>
</dbReference>
<gene>
    <name evidence="1" type="ORF">P9271_20825</name>
</gene>
<proteinExistence type="predicted"/>
<name>A0ABU6P4A1_9BACI</name>
<evidence type="ECO:0000313" key="2">
    <source>
        <dbReference type="Proteomes" id="UP001342826"/>
    </source>
</evidence>
<comment type="caution">
    <text evidence="1">The sequence shown here is derived from an EMBL/GenBank/DDBJ whole genome shotgun (WGS) entry which is preliminary data.</text>
</comment>
<organism evidence="1 2">
    <name type="scientific">Metabacillus fastidiosus</name>
    <dbReference type="NCBI Taxonomy" id="1458"/>
    <lineage>
        <taxon>Bacteria</taxon>
        <taxon>Bacillati</taxon>
        <taxon>Bacillota</taxon>
        <taxon>Bacilli</taxon>
        <taxon>Bacillales</taxon>
        <taxon>Bacillaceae</taxon>
        <taxon>Metabacillus</taxon>
    </lineage>
</organism>
<accession>A0ABU6P4A1</accession>
<keyword evidence="2" id="KW-1185">Reference proteome</keyword>
<protein>
    <submittedName>
        <fullName evidence="1">Uncharacterized protein</fullName>
    </submittedName>
</protein>